<gene>
    <name evidence="1" type="ORF">PZH42_30980</name>
</gene>
<feature type="non-terminal residue" evidence="1">
    <location>
        <position position="1"/>
    </location>
</feature>
<protein>
    <submittedName>
        <fullName evidence="1">Uncharacterized protein</fullName>
    </submittedName>
</protein>
<dbReference type="Proteomes" id="UP001221924">
    <property type="component" value="Unassembled WGS sequence"/>
</dbReference>
<accession>A0AAX4Y2Y7</accession>
<comment type="caution">
    <text evidence="1">The sequence shown here is derived from an EMBL/GenBank/DDBJ whole genome shotgun (WGS) entry which is preliminary data.</text>
</comment>
<sequence length="96" mass="10681">AETSPDDRTALIVAAHLYDEKELGELERVVDTIASERLVEAMERLDEKLCALAPDAPEQERATLAAESLETLVPVIACFDAANWLRPATDRERFLD</sequence>
<name>A0AAX4Y2Y7_9BACE</name>
<dbReference type="EMBL" id="JARFID010001079">
    <property type="protein sequence ID" value="MDE8698343.1"/>
    <property type="molecule type" value="Genomic_DNA"/>
</dbReference>
<dbReference type="AlphaFoldDB" id="A0AAX4Y2Y7"/>
<organism evidence="1 2">
    <name type="scientific">Bacteroides cellulosilyticus</name>
    <dbReference type="NCBI Taxonomy" id="246787"/>
    <lineage>
        <taxon>Bacteria</taxon>
        <taxon>Pseudomonadati</taxon>
        <taxon>Bacteroidota</taxon>
        <taxon>Bacteroidia</taxon>
        <taxon>Bacteroidales</taxon>
        <taxon>Bacteroidaceae</taxon>
        <taxon>Bacteroides</taxon>
    </lineage>
</organism>
<proteinExistence type="predicted"/>
<evidence type="ECO:0000313" key="2">
    <source>
        <dbReference type="Proteomes" id="UP001221924"/>
    </source>
</evidence>
<feature type="non-terminal residue" evidence="1">
    <location>
        <position position="96"/>
    </location>
</feature>
<evidence type="ECO:0000313" key="1">
    <source>
        <dbReference type="EMBL" id="MDE8698343.1"/>
    </source>
</evidence>
<reference evidence="1" key="1">
    <citation type="submission" date="2023-03" db="EMBL/GenBank/DDBJ databases">
        <title>DFI Biobank Strains.</title>
        <authorList>
            <person name="Mostad J."/>
            <person name="Paddock L."/>
            <person name="Medina S."/>
            <person name="Waligurski E."/>
            <person name="Barat B."/>
            <person name="Smith R."/>
            <person name="Burgo V."/>
            <person name="Metcalfe C."/>
            <person name="Woodson C."/>
            <person name="Sundararajan A."/>
            <person name="Ramaswamy R."/>
            <person name="Lin H."/>
            <person name="Pamer E.G."/>
        </authorList>
    </citation>
    <scope>NUCLEOTIDE SEQUENCE</scope>
    <source>
        <strain evidence="1">DFI.9.5</strain>
    </source>
</reference>